<evidence type="ECO:0000313" key="3">
    <source>
        <dbReference type="Proteomes" id="UP001168877"/>
    </source>
</evidence>
<reference evidence="2" key="2">
    <citation type="submission" date="2023-06" db="EMBL/GenBank/DDBJ databases">
        <authorList>
            <person name="Swenson N.G."/>
            <person name="Wegrzyn J.L."/>
            <person name="Mcevoy S.L."/>
        </authorList>
    </citation>
    <scope>NUCLEOTIDE SEQUENCE</scope>
    <source>
        <strain evidence="2">NS2018</strain>
        <tissue evidence="2">Leaf</tissue>
    </source>
</reference>
<dbReference type="AlphaFoldDB" id="A0AA39S3P8"/>
<dbReference type="EMBL" id="JAUESC010000383">
    <property type="protein sequence ID" value="KAK0584466.1"/>
    <property type="molecule type" value="Genomic_DNA"/>
</dbReference>
<feature type="compositionally biased region" description="Polar residues" evidence="1">
    <location>
        <begin position="12"/>
        <end position="25"/>
    </location>
</feature>
<dbReference type="Proteomes" id="UP001168877">
    <property type="component" value="Unassembled WGS sequence"/>
</dbReference>
<accession>A0AA39S3P8</accession>
<name>A0AA39S3P8_ACESA</name>
<gene>
    <name evidence="2" type="ORF">LWI29_013729</name>
</gene>
<feature type="compositionally biased region" description="Basic residues" evidence="1">
    <location>
        <begin position="164"/>
        <end position="175"/>
    </location>
</feature>
<evidence type="ECO:0000256" key="1">
    <source>
        <dbReference type="SAM" id="MobiDB-lite"/>
    </source>
</evidence>
<feature type="region of interest" description="Disordered" evidence="1">
    <location>
        <begin position="1"/>
        <end position="41"/>
    </location>
</feature>
<sequence length="175" mass="19762">MEDVFMFAAQPESDTTAVRTENPPDSRNYAKRARSQEVEEVAEDDIIRQDMEQRTSLGKGRAVSCVETSVMTSRSSKLKAKKTVGSRFAILSEYNDGETSSKDNHRHTVPQVTDTNKILYEISNMSSTDSRQLKMCATKYLVDTNIAKNISKPSKENFIEKGPRKLGKTVKKKYQ</sequence>
<feature type="region of interest" description="Disordered" evidence="1">
    <location>
        <begin position="153"/>
        <end position="175"/>
    </location>
</feature>
<feature type="compositionally biased region" description="Basic and acidic residues" evidence="1">
    <location>
        <begin position="153"/>
        <end position="163"/>
    </location>
</feature>
<reference evidence="2" key="1">
    <citation type="journal article" date="2022" name="Plant J.">
        <title>Strategies of tolerance reflected in two North American maple genomes.</title>
        <authorList>
            <person name="McEvoy S.L."/>
            <person name="Sezen U.U."/>
            <person name="Trouern-Trend A."/>
            <person name="McMahon S.M."/>
            <person name="Schaberg P.G."/>
            <person name="Yang J."/>
            <person name="Wegrzyn J.L."/>
            <person name="Swenson N.G."/>
        </authorList>
    </citation>
    <scope>NUCLEOTIDE SEQUENCE</scope>
    <source>
        <strain evidence="2">NS2018</strain>
    </source>
</reference>
<keyword evidence="3" id="KW-1185">Reference proteome</keyword>
<proteinExistence type="predicted"/>
<evidence type="ECO:0000313" key="2">
    <source>
        <dbReference type="EMBL" id="KAK0584466.1"/>
    </source>
</evidence>
<protein>
    <submittedName>
        <fullName evidence="2">Uncharacterized protein</fullName>
    </submittedName>
</protein>
<organism evidence="2 3">
    <name type="scientific">Acer saccharum</name>
    <name type="common">Sugar maple</name>
    <dbReference type="NCBI Taxonomy" id="4024"/>
    <lineage>
        <taxon>Eukaryota</taxon>
        <taxon>Viridiplantae</taxon>
        <taxon>Streptophyta</taxon>
        <taxon>Embryophyta</taxon>
        <taxon>Tracheophyta</taxon>
        <taxon>Spermatophyta</taxon>
        <taxon>Magnoliopsida</taxon>
        <taxon>eudicotyledons</taxon>
        <taxon>Gunneridae</taxon>
        <taxon>Pentapetalae</taxon>
        <taxon>rosids</taxon>
        <taxon>malvids</taxon>
        <taxon>Sapindales</taxon>
        <taxon>Sapindaceae</taxon>
        <taxon>Hippocastanoideae</taxon>
        <taxon>Acereae</taxon>
        <taxon>Acer</taxon>
    </lineage>
</organism>
<comment type="caution">
    <text evidence="2">The sequence shown here is derived from an EMBL/GenBank/DDBJ whole genome shotgun (WGS) entry which is preliminary data.</text>
</comment>